<dbReference type="CDD" id="cd01389">
    <property type="entry name" value="HMG-box_ROX1-like"/>
    <property type="match status" value="1"/>
</dbReference>
<evidence type="ECO:0000256" key="1">
    <source>
        <dbReference type="ARBA" id="ARBA00023125"/>
    </source>
</evidence>
<dbReference type="PANTHER" id="PTHR10270">
    <property type="entry name" value="SOX TRANSCRIPTION FACTOR"/>
    <property type="match status" value="1"/>
</dbReference>
<proteinExistence type="predicted"/>
<evidence type="ECO:0000313" key="7">
    <source>
        <dbReference type="Proteomes" id="UP000836402"/>
    </source>
</evidence>
<accession>A0ABN7JAQ1</accession>
<feature type="region of interest" description="Disordered" evidence="4">
    <location>
        <begin position="259"/>
        <end position="278"/>
    </location>
</feature>
<feature type="region of interest" description="Disordered" evidence="4">
    <location>
        <begin position="1"/>
        <end position="148"/>
    </location>
</feature>
<reference evidence="6" key="1">
    <citation type="submission" date="2020-10" db="EMBL/GenBank/DDBJ databases">
        <authorList>
            <person name="Sedaghatjoo S."/>
        </authorList>
    </citation>
    <scope>NUCLEOTIDE SEQUENCE</scope>
    <source>
        <strain evidence="6">AZH3</strain>
    </source>
</reference>
<evidence type="ECO:0000256" key="4">
    <source>
        <dbReference type="SAM" id="MobiDB-lite"/>
    </source>
</evidence>
<feature type="compositionally biased region" description="Polar residues" evidence="4">
    <location>
        <begin position="173"/>
        <end position="197"/>
    </location>
</feature>
<dbReference type="EMBL" id="CAJHJG010005649">
    <property type="protein sequence ID" value="CAD6951678.1"/>
    <property type="molecule type" value="Genomic_DNA"/>
</dbReference>
<dbReference type="SUPFAM" id="SSF47095">
    <property type="entry name" value="HMG-box"/>
    <property type="match status" value="1"/>
</dbReference>
<dbReference type="InterPro" id="IPR036910">
    <property type="entry name" value="HMG_box_dom_sf"/>
</dbReference>
<gene>
    <name evidence="6" type="ORF">JKIAZH3_G390</name>
</gene>
<comment type="caution">
    <text evidence="6">The sequence shown here is derived from an EMBL/GenBank/DDBJ whole genome shotgun (WGS) entry which is preliminary data.</text>
</comment>
<feature type="compositionally biased region" description="Low complexity" evidence="4">
    <location>
        <begin position="299"/>
        <end position="312"/>
    </location>
</feature>
<dbReference type="Pfam" id="PF00505">
    <property type="entry name" value="HMG_box"/>
    <property type="match status" value="1"/>
</dbReference>
<dbReference type="PROSITE" id="PS50118">
    <property type="entry name" value="HMG_BOX_2"/>
    <property type="match status" value="1"/>
</dbReference>
<feature type="compositionally biased region" description="Basic and acidic residues" evidence="4">
    <location>
        <begin position="454"/>
        <end position="467"/>
    </location>
</feature>
<feature type="region of interest" description="Disordered" evidence="4">
    <location>
        <begin position="394"/>
        <end position="467"/>
    </location>
</feature>
<keyword evidence="2" id="KW-0804">Transcription</keyword>
<feature type="compositionally biased region" description="Low complexity" evidence="4">
    <location>
        <begin position="120"/>
        <end position="139"/>
    </location>
</feature>
<organism evidence="6 7">
    <name type="scientific">Tilletia caries</name>
    <name type="common">wheat bunt fungus</name>
    <dbReference type="NCBI Taxonomy" id="13290"/>
    <lineage>
        <taxon>Eukaryota</taxon>
        <taxon>Fungi</taxon>
        <taxon>Dikarya</taxon>
        <taxon>Basidiomycota</taxon>
        <taxon>Ustilaginomycotina</taxon>
        <taxon>Exobasidiomycetes</taxon>
        <taxon>Tilletiales</taxon>
        <taxon>Tilletiaceae</taxon>
        <taxon>Tilletia</taxon>
    </lineage>
</organism>
<name>A0ABN7JAQ1_9BASI</name>
<keyword evidence="3" id="KW-0539">Nucleus</keyword>
<feature type="region of interest" description="Disordered" evidence="4">
    <location>
        <begin position="292"/>
        <end position="370"/>
    </location>
</feature>
<feature type="compositionally biased region" description="Polar residues" evidence="4">
    <location>
        <begin position="107"/>
        <end position="119"/>
    </location>
</feature>
<protein>
    <recommendedName>
        <fullName evidence="5">HMG box domain-containing protein</fullName>
    </recommendedName>
</protein>
<sequence length="858" mass="91974">MNNDQAADGMAAAYSSQPPPASFAGSGGTGPGRTQRTLFSHFADQDNDRLRPAFFSSNIDTRPLDPRTASPTGFDFDEAQTPSRFPPFLHAHQHLSPGLQPHHHMSQVDNFTLESGQSASPSDDASTGHSSSQSQSGRSSVRRSAKVDVPRPPNAWILYRSAKVAELRGNLGSTTTLETPGCSNAAADSSLSRSPSKTKYEPTMQPSDALPTAPPTLTVTGKHLSPQAEMSKNLGELWRTEPKEVKDFYYELAEKKRAEHEATHPGYKYKPRKTEKSVAARMARRKTFRLMTGSDLPESSASAAAAAAAAAAGGSPLLDGPVSVAGARPRRRITRSKTDVGVLRFNSEGTSSSSRNAPRPYPPSSPRPSRLVLLKALSPSKGPSYPFLTTAMEGASQHCPDTDTSTPGEQQQQQQQLEHLMSTPLSSYAGERPGLGITLKETSQSPSRLVSSERNVESSHRQDHASEELMEAPVLASQARPLNPSIGQSQAGQPRAGPVYEPHPHTFFPPLPPFNDTTFQASQPMQGSSQTLSQVPAYSGAMYTPSTPPFTDDGFPPHQGMPSMLQSSPLTGAMEASSRLQVATSLPTGFVDIEPTLLLPSVSQSSSTEQFAAHSMRPLYDWMDQGNNPVDSTVQMAQHQLQQQAFQHAQQQAYGQGAAAAAPLTRATSNEMWMHPTSSADAAAASSTTRNTNEAWIHPPSNAPLPAGLGMSMEEYDLATLLLGSSISAEQAAANIANSAPDQSLMFHQEPNMMSGLTGDNIEGDNPSSSLGLLPGRRTPSLSNANTNTNNNINTYLNTNPHQSNIKPTRLNNKIIIIKNDNHQYLDTTPNNLFAHGGVASRDNLLRSPSPVSPLPPR</sequence>
<evidence type="ECO:0000259" key="5">
    <source>
        <dbReference type="PROSITE" id="PS50118"/>
    </source>
</evidence>
<evidence type="ECO:0000256" key="2">
    <source>
        <dbReference type="ARBA" id="ARBA00023163"/>
    </source>
</evidence>
<dbReference type="InterPro" id="IPR009071">
    <property type="entry name" value="HMG_box_dom"/>
</dbReference>
<keyword evidence="1 3" id="KW-0238">DNA-binding</keyword>
<dbReference type="Proteomes" id="UP000836402">
    <property type="component" value="Unassembled WGS sequence"/>
</dbReference>
<dbReference type="PANTHER" id="PTHR10270:SF161">
    <property type="entry name" value="SEX-DETERMINING REGION Y PROTEIN"/>
    <property type="match status" value="1"/>
</dbReference>
<keyword evidence="7" id="KW-1185">Reference proteome</keyword>
<dbReference type="SMART" id="SM00398">
    <property type="entry name" value="HMG"/>
    <property type="match status" value="1"/>
</dbReference>
<dbReference type="InterPro" id="IPR050140">
    <property type="entry name" value="SRY-related_HMG-box_TF-like"/>
</dbReference>
<feature type="domain" description="HMG box" evidence="5">
    <location>
        <begin position="149"/>
        <end position="268"/>
    </location>
</feature>
<dbReference type="Gene3D" id="1.10.30.10">
    <property type="entry name" value="High mobility group box domain"/>
    <property type="match status" value="1"/>
</dbReference>
<feature type="compositionally biased region" description="Polar residues" evidence="4">
    <location>
        <begin position="440"/>
        <end position="453"/>
    </location>
</feature>
<feature type="region of interest" description="Disordered" evidence="4">
    <location>
        <begin position="543"/>
        <end position="573"/>
    </location>
</feature>
<feature type="region of interest" description="Disordered" evidence="4">
    <location>
        <begin position="173"/>
        <end position="215"/>
    </location>
</feature>
<evidence type="ECO:0000256" key="3">
    <source>
        <dbReference type="PROSITE-ProRule" id="PRU00267"/>
    </source>
</evidence>
<evidence type="ECO:0000313" key="6">
    <source>
        <dbReference type="EMBL" id="CAD6951678.1"/>
    </source>
</evidence>
<feature type="DNA-binding region" description="HMG box" evidence="3">
    <location>
        <begin position="149"/>
        <end position="268"/>
    </location>
</feature>